<keyword evidence="1" id="KW-0812">Transmembrane</keyword>
<reference evidence="2" key="1">
    <citation type="submission" date="2020-09" db="EMBL/GenBank/DDBJ databases">
        <title>A novel bacterium of genus Paenibacillus, isolated from South China Sea.</title>
        <authorList>
            <person name="Huang H."/>
            <person name="Mo K."/>
            <person name="Hu Y."/>
        </authorList>
    </citation>
    <scope>NUCLEOTIDE SEQUENCE</scope>
    <source>
        <strain evidence="2">IB182363</strain>
    </source>
</reference>
<dbReference type="RefSeq" id="WP_190930917.1">
    <property type="nucleotide sequence ID" value="NZ_JACXJA010000040.1"/>
</dbReference>
<sequence length="74" mass="8168">MTPLAAKILLGMTLVALYFIWKIVFRDTLKGEAGASMILFVCLAPTAAMIGIVLLLFLGRMLYYLISTSSLFHL</sequence>
<dbReference type="Proteomes" id="UP000639396">
    <property type="component" value="Unassembled WGS sequence"/>
</dbReference>
<accession>A0A927CFK0</accession>
<evidence type="ECO:0000256" key="1">
    <source>
        <dbReference type="SAM" id="Phobius"/>
    </source>
</evidence>
<dbReference type="EMBL" id="JACXJA010000040">
    <property type="protein sequence ID" value="MBD2865296.1"/>
    <property type="molecule type" value="Genomic_DNA"/>
</dbReference>
<feature type="transmembrane region" description="Helical" evidence="1">
    <location>
        <begin position="6"/>
        <end position="25"/>
    </location>
</feature>
<organism evidence="2 3">
    <name type="scientific">Paenibacillus oceani</name>
    <dbReference type="NCBI Taxonomy" id="2772510"/>
    <lineage>
        <taxon>Bacteria</taxon>
        <taxon>Bacillati</taxon>
        <taxon>Bacillota</taxon>
        <taxon>Bacilli</taxon>
        <taxon>Bacillales</taxon>
        <taxon>Paenibacillaceae</taxon>
        <taxon>Paenibacillus</taxon>
    </lineage>
</organism>
<evidence type="ECO:0000313" key="2">
    <source>
        <dbReference type="EMBL" id="MBD2865296.1"/>
    </source>
</evidence>
<proteinExistence type="predicted"/>
<name>A0A927CFK0_9BACL</name>
<keyword evidence="3" id="KW-1185">Reference proteome</keyword>
<comment type="caution">
    <text evidence="2">The sequence shown here is derived from an EMBL/GenBank/DDBJ whole genome shotgun (WGS) entry which is preliminary data.</text>
</comment>
<gene>
    <name evidence="2" type="ORF">IDH45_25260</name>
</gene>
<keyword evidence="1" id="KW-0472">Membrane</keyword>
<keyword evidence="1" id="KW-1133">Transmembrane helix</keyword>
<feature type="transmembrane region" description="Helical" evidence="1">
    <location>
        <begin position="37"/>
        <end position="66"/>
    </location>
</feature>
<protein>
    <submittedName>
        <fullName evidence="2">Uncharacterized protein</fullName>
    </submittedName>
</protein>
<dbReference type="AlphaFoldDB" id="A0A927CFK0"/>
<evidence type="ECO:0000313" key="3">
    <source>
        <dbReference type="Proteomes" id="UP000639396"/>
    </source>
</evidence>